<feature type="region of interest" description="Disordered" evidence="1">
    <location>
        <begin position="669"/>
        <end position="727"/>
    </location>
</feature>
<feature type="region of interest" description="Disordered" evidence="1">
    <location>
        <begin position="129"/>
        <end position="159"/>
    </location>
</feature>
<organism evidence="2">
    <name type="scientific">uncultured virus</name>
    <dbReference type="NCBI Taxonomy" id="340016"/>
    <lineage>
        <taxon>Viruses</taxon>
        <taxon>environmental samples</taxon>
    </lineage>
</organism>
<dbReference type="Pfam" id="PF23899">
    <property type="entry name" value="SU10_portal"/>
    <property type="match status" value="1"/>
</dbReference>
<accession>A0A218MLN6</accession>
<sequence length="727" mass="80882">MADNNENTFIDNSDNLFFEDVEGEEGKKLVLEEDQQLNLVGIIQNRFSDAETARMPHEHRWLTAYRNYRGLYDKNIKFRESEKSKVFVKITKTKVLASFGQLIDVVFGTGKFPIGVRETKMPEGVSEFAHLDTQNPTPGIETSVPEEPEEETENPFDVGYKGDGKVLKAGATFSNGKFLLEEEASEVLSDGTSPMPQEIEIKPAQMAARRMEKLIHDQIEESSGSSEIRNALLESALLGTGVVKGPFNFNKTLSRWDEGEDGERTYAPVDVRVPRIEFVSVWDFFPDPSATNIEECEYVFHRHKLNKSQLRALRKMPYFDSDAIRECLMMGANYEDKYYDTQLRDDENDKAYGSEKYEVLEYWGIMDAEYLRQAEIDVPDSIDDLDEVQVNAWICNGKLLRIVINPFTPHRLPYHSFPYERNPYSFFGIGVAENMDDAQQIMNGHARMAIDNLALAGSLVFDVDESALVGGQSMEIYPGKIFRRQAGMPGQAVHGLKFPNTSQENMMMFDKFRQLADEQTGIPSYSHGQTGVQSMTRTASGMSMLLGAASLNIKTVVKNLDDFLLKPLGEAYFQWNMQFMEGKLGIEGDLEINAMGTNSLMQKEVRSQRLTTFLQTAQSPAIAPFVKISKLVSELAYSLDLDPDEILNDPEEAAIMAQIIGMQNNVGQGTGEEAITTGEQPNAMGGPTGTPEQPQELGATGTGGGNIGTGNVPLPGEDQFSGTVGTA</sequence>
<evidence type="ECO:0000256" key="1">
    <source>
        <dbReference type="SAM" id="MobiDB-lite"/>
    </source>
</evidence>
<feature type="compositionally biased region" description="Acidic residues" evidence="1">
    <location>
        <begin position="144"/>
        <end position="154"/>
    </location>
</feature>
<name>A0A218MLN6_9VIRU</name>
<reference evidence="2" key="1">
    <citation type="submission" date="2016-10" db="EMBL/GenBank/DDBJ databases">
        <authorList>
            <person name="Varghese N."/>
        </authorList>
    </citation>
    <scope>NUCLEOTIDE SEQUENCE</scope>
</reference>
<dbReference type="InterPro" id="IPR056909">
    <property type="entry name" value="SU10_portal"/>
</dbReference>
<reference evidence="2" key="2">
    <citation type="journal article" date="2017" name="Nat. Commun.">
        <title>Single-virus genomics reveals hidden cosmopolitan and abundant viruses.</title>
        <authorList>
            <person name="Martinez-Hernandez F."/>
            <person name="Fornas O."/>
            <person name="Lluesma Gomez M."/>
            <person name="Bolduc B."/>
            <person name="de la Cruz Pena M.J."/>
            <person name="Martinez J.M."/>
            <person name="Anton J."/>
            <person name="Gasol J.M."/>
            <person name="Rosselli R."/>
            <person name="Rodriguez-Valera F."/>
            <person name="Sullivan M.B."/>
            <person name="Acinas S.G."/>
            <person name="Martinez-Garcia M."/>
        </authorList>
    </citation>
    <scope>NUCLEOTIDE SEQUENCE</scope>
</reference>
<evidence type="ECO:0000313" key="2">
    <source>
        <dbReference type="EMBL" id="ASF00206.1"/>
    </source>
</evidence>
<proteinExistence type="predicted"/>
<dbReference type="EMBL" id="KY052820">
    <property type="protein sequence ID" value="ASF00206.1"/>
    <property type="molecule type" value="Genomic_DNA"/>
</dbReference>
<protein>
    <submittedName>
        <fullName evidence="2">Putative portal protein</fullName>
    </submittedName>
</protein>